<evidence type="ECO:0000256" key="1">
    <source>
        <dbReference type="SAM" id="MobiDB-lite"/>
    </source>
</evidence>
<dbReference type="EMBL" id="CYKH01001839">
    <property type="protein sequence ID" value="CUG90520.1"/>
    <property type="molecule type" value="Genomic_DNA"/>
</dbReference>
<feature type="compositionally biased region" description="Pro residues" evidence="1">
    <location>
        <begin position="137"/>
        <end position="148"/>
    </location>
</feature>
<keyword evidence="4" id="KW-1185">Reference proteome</keyword>
<evidence type="ECO:0000313" key="4">
    <source>
        <dbReference type="Proteomes" id="UP000051952"/>
    </source>
</evidence>
<keyword evidence="2" id="KW-0472">Membrane</keyword>
<keyword evidence="2" id="KW-1133">Transmembrane helix</keyword>
<dbReference type="VEuPathDB" id="TriTrypDB:BSAL_27180"/>
<accession>A0A0S4JJK5</accession>
<name>A0A0S4JJK5_BODSA</name>
<gene>
    <name evidence="3" type="ORF">BSAL_27180</name>
</gene>
<protein>
    <submittedName>
        <fullName evidence="3">Transmembrane protein, putative</fullName>
    </submittedName>
</protein>
<sequence>NGVNSIHIFKIGCNQEECRRWRKYESVDCIVKPSCSNFPYITSSTATPSACCRDIDVLHLPRRCIAFHYSFAVCAFSLWCLCACSCRLSSVQKVNCIKNAHAPGDPVRATGQEVRAYVPFVNRNENVAWRAPVARQQPPPPPPPPPPAAAAVPPAQPAALMPGIPRWVQRMVGTVLRDTNRLDREERNGGGAAVSVETPHQLLQGCIIAAATSYGVYLVATYVLRVAFHAAMLVPTNVYVGVGVTAAALVAVSKSH</sequence>
<dbReference type="AlphaFoldDB" id="A0A0S4JJK5"/>
<evidence type="ECO:0000313" key="3">
    <source>
        <dbReference type="EMBL" id="CUG90520.1"/>
    </source>
</evidence>
<proteinExistence type="predicted"/>
<keyword evidence="2 3" id="KW-0812">Transmembrane</keyword>
<feature type="transmembrane region" description="Helical" evidence="2">
    <location>
        <begin position="230"/>
        <end position="252"/>
    </location>
</feature>
<reference evidence="4" key="1">
    <citation type="submission" date="2015-09" db="EMBL/GenBank/DDBJ databases">
        <authorList>
            <consortium name="Pathogen Informatics"/>
        </authorList>
    </citation>
    <scope>NUCLEOTIDE SEQUENCE [LARGE SCALE GENOMIC DNA]</scope>
    <source>
        <strain evidence="4">Lake Konstanz</strain>
    </source>
</reference>
<feature type="non-terminal residue" evidence="3">
    <location>
        <position position="1"/>
    </location>
</feature>
<organism evidence="3 4">
    <name type="scientific">Bodo saltans</name>
    <name type="common">Flagellated protozoan</name>
    <dbReference type="NCBI Taxonomy" id="75058"/>
    <lineage>
        <taxon>Eukaryota</taxon>
        <taxon>Discoba</taxon>
        <taxon>Euglenozoa</taxon>
        <taxon>Kinetoplastea</taxon>
        <taxon>Metakinetoplastina</taxon>
        <taxon>Eubodonida</taxon>
        <taxon>Bodonidae</taxon>
        <taxon>Bodo</taxon>
    </lineage>
</organism>
<feature type="region of interest" description="Disordered" evidence="1">
    <location>
        <begin position="133"/>
        <end position="154"/>
    </location>
</feature>
<dbReference type="Proteomes" id="UP000051952">
    <property type="component" value="Unassembled WGS sequence"/>
</dbReference>
<evidence type="ECO:0000256" key="2">
    <source>
        <dbReference type="SAM" id="Phobius"/>
    </source>
</evidence>
<feature type="transmembrane region" description="Helical" evidence="2">
    <location>
        <begin position="202"/>
        <end position="224"/>
    </location>
</feature>